<evidence type="ECO:0000256" key="2">
    <source>
        <dbReference type="ARBA" id="ARBA00006370"/>
    </source>
</evidence>
<protein>
    <recommendedName>
        <fullName evidence="5">MD-2-related lipid-recognition domain-containing protein</fullName>
    </recommendedName>
</protein>
<dbReference type="InterPro" id="IPR014756">
    <property type="entry name" value="Ig_E-set"/>
</dbReference>
<dbReference type="FunFam" id="2.60.40.770:FF:000001">
    <property type="entry name" value="NPC intracellular cholesterol transporter 2"/>
    <property type="match status" value="1"/>
</dbReference>
<feature type="domain" description="MD-2-related lipid-recognition" evidence="5">
    <location>
        <begin position="21"/>
        <end position="144"/>
    </location>
</feature>
<evidence type="ECO:0000313" key="7">
    <source>
        <dbReference type="Proteomes" id="UP001374579"/>
    </source>
</evidence>
<proteinExistence type="inferred from homology"/>
<evidence type="ECO:0000256" key="4">
    <source>
        <dbReference type="SAM" id="SignalP"/>
    </source>
</evidence>
<comment type="similarity">
    <text evidence="2">Belongs to the NPC2 family.</text>
</comment>
<dbReference type="PANTHER" id="PTHR11306:SF68">
    <property type="entry name" value="NPC INTRACELLULAR CHOLESTEROL TRANSPORTER 2"/>
    <property type="match status" value="1"/>
</dbReference>
<reference evidence="6 7" key="1">
    <citation type="submission" date="2024-02" db="EMBL/GenBank/DDBJ databases">
        <title>Chromosome-scale genome assembly of the rough periwinkle Littorina saxatilis.</title>
        <authorList>
            <person name="De Jode A."/>
            <person name="Faria R."/>
            <person name="Formenti G."/>
            <person name="Sims Y."/>
            <person name="Smith T.P."/>
            <person name="Tracey A."/>
            <person name="Wood J.M.D."/>
            <person name="Zagrodzka Z.B."/>
            <person name="Johannesson K."/>
            <person name="Butlin R.K."/>
            <person name="Leder E.H."/>
        </authorList>
    </citation>
    <scope>NUCLEOTIDE SEQUENCE [LARGE SCALE GENOMIC DNA]</scope>
    <source>
        <strain evidence="6">Snail1</strain>
        <tissue evidence="6">Muscle</tissue>
    </source>
</reference>
<evidence type="ECO:0000256" key="3">
    <source>
        <dbReference type="ARBA" id="ARBA00022525"/>
    </source>
</evidence>
<keyword evidence="7" id="KW-1185">Reference proteome</keyword>
<dbReference type="GO" id="GO:0032934">
    <property type="term" value="F:sterol binding"/>
    <property type="evidence" value="ECO:0007669"/>
    <property type="project" value="InterPro"/>
</dbReference>
<accession>A0AAN9BCU5</accession>
<keyword evidence="4" id="KW-0732">Signal</keyword>
<keyword evidence="3" id="KW-0964">Secreted</keyword>
<feature type="chain" id="PRO_5042920053" description="MD-2-related lipid-recognition domain-containing protein" evidence="4">
    <location>
        <begin position="17"/>
        <end position="147"/>
    </location>
</feature>
<dbReference type="SMART" id="SM00737">
    <property type="entry name" value="ML"/>
    <property type="match status" value="1"/>
</dbReference>
<dbReference type="AlphaFoldDB" id="A0AAN9BCU5"/>
<comment type="subcellular location">
    <subcellularLocation>
        <location evidence="1">Secreted</location>
    </subcellularLocation>
</comment>
<evidence type="ECO:0000256" key="1">
    <source>
        <dbReference type="ARBA" id="ARBA00004613"/>
    </source>
</evidence>
<comment type="caution">
    <text evidence="6">The sequence shown here is derived from an EMBL/GenBank/DDBJ whole genome shotgun (WGS) entry which is preliminary data.</text>
</comment>
<dbReference type="EMBL" id="JBAMIC010000008">
    <property type="protein sequence ID" value="KAK7103122.1"/>
    <property type="molecule type" value="Genomic_DNA"/>
</dbReference>
<organism evidence="6 7">
    <name type="scientific">Littorina saxatilis</name>
    <dbReference type="NCBI Taxonomy" id="31220"/>
    <lineage>
        <taxon>Eukaryota</taxon>
        <taxon>Metazoa</taxon>
        <taxon>Spiralia</taxon>
        <taxon>Lophotrochozoa</taxon>
        <taxon>Mollusca</taxon>
        <taxon>Gastropoda</taxon>
        <taxon>Caenogastropoda</taxon>
        <taxon>Littorinimorpha</taxon>
        <taxon>Littorinoidea</taxon>
        <taxon>Littorinidae</taxon>
        <taxon>Littorina</taxon>
    </lineage>
</organism>
<dbReference type="Proteomes" id="UP001374579">
    <property type="component" value="Unassembled WGS sequence"/>
</dbReference>
<dbReference type="InterPro" id="IPR039670">
    <property type="entry name" value="NPC2-like"/>
</dbReference>
<dbReference type="GO" id="GO:0015918">
    <property type="term" value="P:sterol transport"/>
    <property type="evidence" value="ECO:0007669"/>
    <property type="project" value="InterPro"/>
</dbReference>
<feature type="signal peptide" evidence="4">
    <location>
        <begin position="1"/>
        <end position="16"/>
    </location>
</feature>
<dbReference type="SUPFAM" id="SSF81296">
    <property type="entry name" value="E set domains"/>
    <property type="match status" value="1"/>
</dbReference>
<dbReference type="InterPro" id="IPR003172">
    <property type="entry name" value="ML_dom"/>
</dbReference>
<name>A0AAN9BCU5_9CAEN</name>
<dbReference type="Pfam" id="PF02221">
    <property type="entry name" value="E1_DerP2_DerF2"/>
    <property type="match status" value="1"/>
</dbReference>
<gene>
    <name evidence="6" type="ORF">V1264_018084</name>
</gene>
<dbReference type="GO" id="GO:0005576">
    <property type="term" value="C:extracellular region"/>
    <property type="evidence" value="ECO:0007669"/>
    <property type="project" value="UniProtKB-SubCell"/>
</dbReference>
<evidence type="ECO:0000259" key="5">
    <source>
        <dbReference type="SMART" id="SM00737"/>
    </source>
</evidence>
<evidence type="ECO:0000313" key="6">
    <source>
        <dbReference type="EMBL" id="KAK7103122.1"/>
    </source>
</evidence>
<dbReference type="PANTHER" id="PTHR11306">
    <property type="entry name" value="NIEMANN PICK TYPE C2 PROTEIN NPC2-RELATED"/>
    <property type="match status" value="1"/>
</dbReference>
<sequence>MERLLVFACVVVTAVAVPITFKECISTGGEGQVKSVDISPCPVQPCVFTKNVTATVKVTFTAPQDSGSLKAQIYGIIEGIKVGWAMPDPDGCHSNITCPVTGGNVYTYTSTLGVPKGAPKLRLVVEWSLTGSKGEKQFCFDFPMEIS</sequence>
<dbReference type="Gene3D" id="2.60.40.770">
    <property type="match status" value="1"/>
</dbReference>